<gene>
    <name evidence="3" type="ORF">SAMN04488104_102144</name>
</gene>
<name>A0A1G6TB60_9BACT</name>
<dbReference type="InterPro" id="IPR020287">
    <property type="entry name" value="Tail_sheath_C"/>
</dbReference>
<accession>A0A1G6TB60</accession>
<dbReference type="AlphaFoldDB" id="A0A1G6TB60"/>
<comment type="similarity">
    <text evidence="1">Belongs to the myoviridae tail sheath protein family.</text>
</comment>
<proteinExistence type="inferred from homology"/>
<evidence type="ECO:0000313" key="3">
    <source>
        <dbReference type="EMBL" id="SDD25776.1"/>
    </source>
</evidence>
<dbReference type="Gene3D" id="3.40.50.11780">
    <property type="match status" value="1"/>
</dbReference>
<dbReference type="STRING" id="686796.SAMN04488104_102144"/>
<protein>
    <recommendedName>
        <fullName evidence="2">Tail sheath protein C-terminal domain-containing protein</fullName>
    </recommendedName>
</protein>
<dbReference type="OrthoDB" id="9767864at2"/>
<feature type="domain" description="Tail sheath protein C-terminal" evidence="2">
    <location>
        <begin position="380"/>
        <end position="484"/>
    </location>
</feature>
<dbReference type="Proteomes" id="UP000199060">
    <property type="component" value="Unassembled WGS sequence"/>
</dbReference>
<dbReference type="RefSeq" id="WP_087939664.1">
    <property type="nucleotide sequence ID" value="NZ_FNAC01000021.1"/>
</dbReference>
<dbReference type="InterPro" id="IPR052042">
    <property type="entry name" value="Tail_sheath_structural"/>
</dbReference>
<dbReference type="Pfam" id="PF17482">
    <property type="entry name" value="Phage_sheath_1C"/>
    <property type="match status" value="1"/>
</dbReference>
<evidence type="ECO:0000256" key="1">
    <source>
        <dbReference type="ARBA" id="ARBA00008005"/>
    </source>
</evidence>
<reference evidence="4" key="1">
    <citation type="submission" date="2016-10" db="EMBL/GenBank/DDBJ databases">
        <authorList>
            <person name="Varghese N."/>
            <person name="Submissions S."/>
        </authorList>
    </citation>
    <scope>NUCLEOTIDE SEQUENCE [LARGE SCALE GENOMIC DNA]</scope>
    <source>
        <strain evidence="4">DSM 23095</strain>
    </source>
</reference>
<sequence length="489" mass="53786">MSKKFRRPGVYIKEISTLPKTIIQVPTALPAFIGYTEIAIHEGQSALNTPVRVNSLAEYKAKFGENYQPIFELLPAIADDPHPIIIDGVSKSIILKANQKAYLYLSVRDFFYNGGGSCYIISVGTYADQNEVLIKREELLGTASSTPAGIKALGAEKEPSLVLIPDAVELGNEAFPVYQEMLRTCEQDQKRFAIMDIPDGFLERTAERDIIEEFRTGIGNQHLSFGAAYYPWLNRPASDFNLSYKNLDSSIALDEILLEPAAQQFLSSNTKTDPNFHRSLEILSPTYKSILQGMAKKLSAFPSSGAVSGAYSMTDTSRGIWKAPANVSLSGFTEPSITINSSQQEDLNAGGLSGKSINAIRLFTGRGVLIWGARTLAGNDNEWRYVPVRRTAIMIEQSIKKALGDWSVEANNSSTWNAVKMSCENFMVALWRQGGLAGAKAEDAFFVRVGLGQTMSPQDILDNLLKVEIGIAMIRPAEFIVIRISQVMD</sequence>
<evidence type="ECO:0000313" key="4">
    <source>
        <dbReference type="Proteomes" id="UP000199060"/>
    </source>
</evidence>
<dbReference type="PANTHER" id="PTHR35861:SF1">
    <property type="entry name" value="PHAGE TAIL SHEATH PROTEIN"/>
    <property type="match status" value="1"/>
</dbReference>
<dbReference type="EMBL" id="FNAC01000021">
    <property type="protein sequence ID" value="SDD25776.1"/>
    <property type="molecule type" value="Genomic_DNA"/>
</dbReference>
<keyword evidence="4" id="KW-1185">Reference proteome</keyword>
<dbReference type="PANTHER" id="PTHR35861">
    <property type="match status" value="1"/>
</dbReference>
<evidence type="ECO:0000259" key="2">
    <source>
        <dbReference type="Pfam" id="PF17482"/>
    </source>
</evidence>
<organism evidence="3 4">
    <name type="scientific">Algoriphagus faecimaris</name>
    <dbReference type="NCBI Taxonomy" id="686796"/>
    <lineage>
        <taxon>Bacteria</taxon>
        <taxon>Pseudomonadati</taxon>
        <taxon>Bacteroidota</taxon>
        <taxon>Cytophagia</taxon>
        <taxon>Cytophagales</taxon>
        <taxon>Cyclobacteriaceae</taxon>
        <taxon>Algoriphagus</taxon>
    </lineage>
</organism>